<proteinExistence type="predicted"/>
<dbReference type="EMBL" id="GL888529">
    <property type="protein sequence ID" value="EGI59729.1"/>
    <property type="molecule type" value="Genomic_DNA"/>
</dbReference>
<reference evidence="1" key="1">
    <citation type="submission" date="2011-02" db="EMBL/GenBank/DDBJ databases">
        <title>The genome of the leaf-cutting ant Acromyrmex echinatior suggests key adaptations to social evolution and fungus farming.</title>
        <authorList>
            <person name="Nygaard S."/>
            <person name="Zhang G."/>
        </authorList>
    </citation>
    <scope>NUCLEOTIDE SEQUENCE</scope>
</reference>
<dbReference type="Proteomes" id="UP000007755">
    <property type="component" value="Unassembled WGS sequence"/>
</dbReference>
<accession>F4X1D4</accession>
<sequence>MYKNSILIAPEATPSYPYAHRREDSWDLARTEWVGVSGLFPEFRYEGWLRQRHPVKNPSYDRKFYIKLDQSGYHYFSTEREWFLSKGSTSCAKGIRSPRSSRSFLPIEWRFQERYDFAQSFQLCVPSSVYIAEVSVDPAGSGAESREIGRNSVARLPLALPGAWRPGRRVVSGKGRPWAECRMPRVEIRAKTGVRNEGREGGGWKGPQSYIGGLSYRTFTLQSCVVIYGCRSLIRRIRTPLSPHVCCPSIDPIYRDETGVCKVSLDQTLRNSCRSRLIGFLLLLERG</sequence>
<evidence type="ECO:0000313" key="1">
    <source>
        <dbReference type="EMBL" id="EGI59729.1"/>
    </source>
</evidence>
<protein>
    <submittedName>
        <fullName evidence="1">Uncharacterized protein</fullName>
    </submittedName>
</protein>
<dbReference type="InParanoid" id="F4X1D4"/>
<dbReference type="AlphaFoldDB" id="F4X1D4"/>
<name>F4X1D4_ACREC</name>
<evidence type="ECO:0000313" key="2">
    <source>
        <dbReference type="Proteomes" id="UP000007755"/>
    </source>
</evidence>
<organism evidence="2">
    <name type="scientific">Acromyrmex echinatior</name>
    <name type="common">Panamanian leafcutter ant</name>
    <name type="synonym">Acromyrmex octospinosus echinatior</name>
    <dbReference type="NCBI Taxonomy" id="103372"/>
    <lineage>
        <taxon>Eukaryota</taxon>
        <taxon>Metazoa</taxon>
        <taxon>Ecdysozoa</taxon>
        <taxon>Arthropoda</taxon>
        <taxon>Hexapoda</taxon>
        <taxon>Insecta</taxon>
        <taxon>Pterygota</taxon>
        <taxon>Neoptera</taxon>
        <taxon>Endopterygota</taxon>
        <taxon>Hymenoptera</taxon>
        <taxon>Apocrita</taxon>
        <taxon>Aculeata</taxon>
        <taxon>Formicoidea</taxon>
        <taxon>Formicidae</taxon>
        <taxon>Myrmicinae</taxon>
        <taxon>Acromyrmex</taxon>
    </lineage>
</organism>
<gene>
    <name evidence="1" type="ORF">G5I_12131</name>
</gene>
<keyword evidence="2" id="KW-1185">Reference proteome</keyword>